<name>A0A1E5BIK3_9VIBR</name>
<sequence>MQNWVLKDDNIHQLKISEAFIIEINAVEGYAICTGIDGKIGLIDGHLEEQKRNVIKVVKAIFGDILQNLGD</sequence>
<accession>A0A1E5BIK3</accession>
<dbReference type="eggNOG" id="ENOG5031PUD">
    <property type="taxonomic scope" value="Bacteria"/>
</dbReference>
<gene>
    <name evidence="1" type="ORF">A1QO_03860</name>
</gene>
<dbReference type="RefSeq" id="WP_017041724.1">
    <property type="nucleotide sequence ID" value="NZ_AJYQ02000020.1"/>
</dbReference>
<protein>
    <submittedName>
        <fullName evidence="1">Uncharacterized protein</fullName>
    </submittedName>
</protein>
<dbReference type="OrthoDB" id="9971849at2"/>
<evidence type="ECO:0000313" key="2">
    <source>
        <dbReference type="Proteomes" id="UP000094741"/>
    </source>
</evidence>
<dbReference type="AlphaFoldDB" id="A0A1E5BIK3"/>
<evidence type="ECO:0000313" key="1">
    <source>
        <dbReference type="EMBL" id="OEE37248.1"/>
    </source>
</evidence>
<proteinExistence type="predicted"/>
<reference evidence="1 2" key="1">
    <citation type="journal article" date="2012" name="Science">
        <title>Ecological populations of bacteria act as socially cohesive units of antibiotic production and resistance.</title>
        <authorList>
            <person name="Cordero O.X."/>
            <person name="Wildschutte H."/>
            <person name="Kirkup B."/>
            <person name="Proehl S."/>
            <person name="Ngo L."/>
            <person name="Hussain F."/>
            <person name="Le Roux F."/>
            <person name="Mincer T."/>
            <person name="Polz M.F."/>
        </authorList>
    </citation>
    <scope>NUCLEOTIDE SEQUENCE [LARGE SCALE GENOMIC DNA]</scope>
    <source>
        <strain evidence="1 2">ZF-129</strain>
    </source>
</reference>
<comment type="caution">
    <text evidence="1">The sequence shown here is derived from an EMBL/GenBank/DDBJ whole genome shotgun (WGS) entry which is preliminary data.</text>
</comment>
<organism evidence="1 2">
    <name type="scientific">Vibrio genomosp. F10 str. ZF-129</name>
    <dbReference type="NCBI Taxonomy" id="1187848"/>
    <lineage>
        <taxon>Bacteria</taxon>
        <taxon>Pseudomonadati</taxon>
        <taxon>Pseudomonadota</taxon>
        <taxon>Gammaproteobacteria</taxon>
        <taxon>Vibrionales</taxon>
        <taxon>Vibrionaceae</taxon>
        <taxon>Vibrio</taxon>
    </lineage>
</organism>
<dbReference type="EMBL" id="AJYQ02000020">
    <property type="protein sequence ID" value="OEE37248.1"/>
    <property type="molecule type" value="Genomic_DNA"/>
</dbReference>
<dbReference type="Proteomes" id="UP000094741">
    <property type="component" value="Unassembled WGS sequence"/>
</dbReference>